<dbReference type="EnsemblMetazoa" id="CJA26480.1">
    <property type="protein sequence ID" value="CJA26480.1"/>
    <property type="gene ID" value="WBGene00182052"/>
</dbReference>
<keyword evidence="2" id="KW-1185">Reference proteome</keyword>
<dbReference type="Proteomes" id="UP000005237">
    <property type="component" value="Unassembled WGS sequence"/>
</dbReference>
<sequence length="134" mass="15033">MPVSDPTTKMILSGMVGLMTMLELEREKSTGNKKLTTEDGTIPQSEWAKYTASSKPSKYKPLPVHFINPPIMFLVRCLVVPGCDTETINETISLIYINHLSYKFAAARSKLVKWCKTDDAEQPSTSALFLYILE</sequence>
<dbReference type="AlphaFoldDB" id="A0A8R1I8K0"/>
<reference evidence="1" key="2">
    <citation type="submission" date="2022-06" db="UniProtKB">
        <authorList>
            <consortium name="EnsemblMetazoa"/>
        </authorList>
    </citation>
    <scope>IDENTIFICATION</scope>
    <source>
        <strain evidence="1">DF5081</strain>
    </source>
</reference>
<reference evidence="2" key="1">
    <citation type="submission" date="2010-08" db="EMBL/GenBank/DDBJ databases">
        <authorList>
            <consortium name="Caenorhabditis japonica Sequencing Consortium"/>
            <person name="Wilson R.K."/>
        </authorList>
    </citation>
    <scope>NUCLEOTIDE SEQUENCE [LARGE SCALE GENOMIC DNA]</scope>
    <source>
        <strain evidence="2">DF5081</strain>
    </source>
</reference>
<protein>
    <submittedName>
        <fullName evidence="1">Uncharacterized protein</fullName>
    </submittedName>
</protein>
<accession>A0A8R1I8K0</accession>
<proteinExistence type="predicted"/>
<organism evidence="1 2">
    <name type="scientific">Caenorhabditis japonica</name>
    <dbReference type="NCBI Taxonomy" id="281687"/>
    <lineage>
        <taxon>Eukaryota</taxon>
        <taxon>Metazoa</taxon>
        <taxon>Ecdysozoa</taxon>
        <taxon>Nematoda</taxon>
        <taxon>Chromadorea</taxon>
        <taxon>Rhabditida</taxon>
        <taxon>Rhabditina</taxon>
        <taxon>Rhabditomorpha</taxon>
        <taxon>Rhabditoidea</taxon>
        <taxon>Rhabditidae</taxon>
        <taxon>Peloderinae</taxon>
        <taxon>Caenorhabditis</taxon>
    </lineage>
</organism>
<name>A0A8R1I8K0_CAEJA</name>
<evidence type="ECO:0000313" key="1">
    <source>
        <dbReference type="EnsemblMetazoa" id="CJA26480.1"/>
    </source>
</evidence>
<evidence type="ECO:0000313" key="2">
    <source>
        <dbReference type="Proteomes" id="UP000005237"/>
    </source>
</evidence>